<dbReference type="GO" id="GO:0043709">
    <property type="term" value="P:cell adhesion involved in single-species biofilm formation"/>
    <property type="evidence" value="ECO:0007669"/>
    <property type="project" value="TreeGrafter"/>
</dbReference>
<reference evidence="2 3" key="1">
    <citation type="submission" date="2019-07" db="EMBL/GenBank/DDBJ databases">
        <title>Genomic Encyclopedia of Type Strains, Phase III (KMG-III): the genomes of soil and plant-associated and newly described type strains.</title>
        <authorList>
            <person name="Whitman W."/>
        </authorList>
    </citation>
    <scope>NUCLEOTIDE SEQUENCE [LARGE SCALE GENOMIC DNA]</scope>
    <source>
        <strain evidence="2 3">BL24</strain>
    </source>
</reference>
<dbReference type="InterPro" id="IPR000160">
    <property type="entry name" value="GGDEF_dom"/>
</dbReference>
<evidence type="ECO:0000259" key="1">
    <source>
        <dbReference type="PROSITE" id="PS50887"/>
    </source>
</evidence>
<dbReference type="InterPro" id="IPR050469">
    <property type="entry name" value="Diguanylate_Cyclase"/>
</dbReference>
<dbReference type="InterPro" id="IPR029016">
    <property type="entry name" value="GAF-like_dom_sf"/>
</dbReference>
<proteinExistence type="predicted"/>
<dbReference type="GO" id="GO:0052621">
    <property type="term" value="F:diguanylate cyclase activity"/>
    <property type="evidence" value="ECO:0007669"/>
    <property type="project" value="TreeGrafter"/>
</dbReference>
<dbReference type="PANTHER" id="PTHR45138">
    <property type="entry name" value="REGULATORY COMPONENTS OF SENSORY TRANSDUCTION SYSTEM"/>
    <property type="match status" value="1"/>
</dbReference>
<dbReference type="AlphaFoldDB" id="A0A5S5C263"/>
<dbReference type="InterPro" id="IPR043128">
    <property type="entry name" value="Rev_trsase/Diguanyl_cyclase"/>
</dbReference>
<feature type="domain" description="GGDEF" evidence="1">
    <location>
        <begin position="512"/>
        <end position="640"/>
    </location>
</feature>
<dbReference type="SMART" id="SM00065">
    <property type="entry name" value="GAF"/>
    <property type="match status" value="2"/>
</dbReference>
<dbReference type="Pfam" id="PF01590">
    <property type="entry name" value="GAF"/>
    <property type="match status" value="1"/>
</dbReference>
<dbReference type="SUPFAM" id="SSF55781">
    <property type="entry name" value="GAF domain-like"/>
    <property type="match status" value="2"/>
</dbReference>
<dbReference type="OrthoDB" id="9759607at2"/>
<protein>
    <submittedName>
        <fullName evidence="2">Diguanylate cyclase (GGDEF)-like protein</fullName>
    </submittedName>
</protein>
<dbReference type="CDD" id="cd01949">
    <property type="entry name" value="GGDEF"/>
    <property type="match status" value="1"/>
</dbReference>
<accession>A0A5S5C263</accession>
<comment type="caution">
    <text evidence="2">The sequence shown here is derived from an EMBL/GenBank/DDBJ whole genome shotgun (WGS) entry which is preliminary data.</text>
</comment>
<organism evidence="2 3">
    <name type="scientific">Paenibacillus methanolicus</name>
    <dbReference type="NCBI Taxonomy" id="582686"/>
    <lineage>
        <taxon>Bacteria</taxon>
        <taxon>Bacillati</taxon>
        <taxon>Bacillota</taxon>
        <taxon>Bacilli</taxon>
        <taxon>Bacillales</taxon>
        <taxon>Paenibacillaceae</taxon>
        <taxon>Paenibacillus</taxon>
    </lineage>
</organism>
<dbReference type="FunFam" id="3.30.70.270:FF:000001">
    <property type="entry name" value="Diguanylate cyclase domain protein"/>
    <property type="match status" value="1"/>
</dbReference>
<gene>
    <name evidence="2" type="ORF">BCM02_108343</name>
</gene>
<keyword evidence="3" id="KW-1185">Reference proteome</keyword>
<dbReference type="Pfam" id="PF00990">
    <property type="entry name" value="GGDEF"/>
    <property type="match status" value="1"/>
</dbReference>
<dbReference type="Proteomes" id="UP000323257">
    <property type="component" value="Unassembled WGS sequence"/>
</dbReference>
<evidence type="ECO:0000313" key="3">
    <source>
        <dbReference type="Proteomes" id="UP000323257"/>
    </source>
</evidence>
<dbReference type="PANTHER" id="PTHR45138:SF9">
    <property type="entry name" value="DIGUANYLATE CYCLASE DGCM-RELATED"/>
    <property type="match status" value="1"/>
</dbReference>
<name>A0A5S5C263_9BACL</name>
<evidence type="ECO:0000313" key="2">
    <source>
        <dbReference type="EMBL" id="TYP72688.1"/>
    </source>
</evidence>
<dbReference type="PROSITE" id="PS50887">
    <property type="entry name" value="GGDEF"/>
    <property type="match status" value="1"/>
</dbReference>
<dbReference type="Gene3D" id="3.30.450.40">
    <property type="match status" value="2"/>
</dbReference>
<dbReference type="InterPro" id="IPR029787">
    <property type="entry name" value="Nucleotide_cyclase"/>
</dbReference>
<dbReference type="SMART" id="SM00267">
    <property type="entry name" value="GGDEF"/>
    <property type="match status" value="1"/>
</dbReference>
<dbReference type="RefSeq" id="WP_148931292.1">
    <property type="nucleotide sequence ID" value="NZ_VNHS01000008.1"/>
</dbReference>
<dbReference type="NCBIfam" id="TIGR00254">
    <property type="entry name" value="GGDEF"/>
    <property type="match status" value="1"/>
</dbReference>
<dbReference type="InterPro" id="IPR003018">
    <property type="entry name" value="GAF"/>
</dbReference>
<sequence>MNKSMPSGRTEDYRADASAFGDTPASMKAAVLPAASLDAPAAAEIMLESFEQWLSENGDYWLEKIQAALYNAEGRLIACTQATLESEGDRSRIAAIVAATGRRQEGITCTAEPLRSRSGDELLGVLVWSATEEWVELPAKQQSAFQPVAFHLRSILEARFDHIRMREALYKQHAAETEATRREAMLEIGKRLHDQNDVSAVIRELLAYIESYTPYADFNLYLSQDFVNGDARIKPLLMRNDPDDLYSRAFLEGVPLKDQLKSGCVRLAIPMSGKQAVYGVLGVSFSSRHWDESEFKAFTLIASTAGSAFENAKLYEQSNVLITELQMINELTKRLNQSLRLSEIFEFTMNELLHIFKADHCCVLQLNREKDVFQYVASNLPYLMKDSVPLDYGYAGIVHRTKEPVITSDYWNTKLVASKFMDETGSRSIIAAPIMDGASIVGVIIVTHTSPNFFSYDNYKLLQVLTTHIGLAISNASLHAEVRRMVITDNLTGLHARHYLNERIQSKQRKDPCGSLVVVDIDHFKQVNDTYGHLVGDQILIGVSDVIRSCIRESDIAARWGGEELAVYLPQIRSEQAFRIAERIRTRVEQGTHPSVTVSCGISEWTFEDEKISVESLFYKADMALYEAKNSGRNRIIVAS</sequence>
<dbReference type="SUPFAM" id="SSF55073">
    <property type="entry name" value="Nucleotide cyclase"/>
    <property type="match status" value="1"/>
</dbReference>
<dbReference type="GO" id="GO:1902201">
    <property type="term" value="P:negative regulation of bacterial-type flagellum-dependent cell motility"/>
    <property type="evidence" value="ECO:0007669"/>
    <property type="project" value="TreeGrafter"/>
</dbReference>
<dbReference type="GO" id="GO:0005886">
    <property type="term" value="C:plasma membrane"/>
    <property type="evidence" value="ECO:0007669"/>
    <property type="project" value="TreeGrafter"/>
</dbReference>
<dbReference type="Gene3D" id="3.30.70.270">
    <property type="match status" value="1"/>
</dbReference>
<dbReference type="EMBL" id="VNHS01000008">
    <property type="protein sequence ID" value="TYP72688.1"/>
    <property type="molecule type" value="Genomic_DNA"/>
</dbReference>